<feature type="non-terminal residue" evidence="8">
    <location>
        <position position="73"/>
    </location>
</feature>
<dbReference type="Pfam" id="PF07714">
    <property type="entry name" value="PK_Tyr_Ser-Thr"/>
    <property type="match status" value="1"/>
</dbReference>
<sequence>MPVLQYANGGNLRKYLKNNFLELQWGDKFRMAKQIAQGLFYLHSKNIVHRNLHSKNILVHDGIMLIADFGFHV</sequence>
<evidence type="ECO:0000259" key="7">
    <source>
        <dbReference type="PROSITE" id="PS50011"/>
    </source>
</evidence>
<keyword evidence="6" id="KW-0067">ATP-binding</keyword>
<dbReference type="GO" id="GO:0005524">
    <property type="term" value="F:ATP binding"/>
    <property type="evidence" value="ECO:0007669"/>
    <property type="project" value="UniProtKB-KW"/>
</dbReference>
<dbReference type="PANTHER" id="PTHR46485:SF5">
    <property type="entry name" value="CENTER DIVIDER, ISOFORM A"/>
    <property type="match status" value="1"/>
</dbReference>
<dbReference type="InterPro" id="IPR011009">
    <property type="entry name" value="Kinase-like_dom_sf"/>
</dbReference>
<keyword evidence="3" id="KW-0808">Transferase</keyword>
<dbReference type="InterPro" id="IPR001245">
    <property type="entry name" value="Ser-Thr/Tyr_kinase_cat_dom"/>
</dbReference>
<evidence type="ECO:0000256" key="6">
    <source>
        <dbReference type="ARBA" id="ARBA00022840"/>
    </source>
</evidence>
<keyword evidence="5 8" id="KW-0418">Kinase</keyword>
<comment type="similarity">
    <text evidence="1">Belongs to the protein kinase superfamily. TKL Ser/Thr protein kinase family.</text>
</comment>
<protein>
    <submittedName>
        <fullName evidence="8">Kinase-like domain-containing protein</fullName>
    </submittedName>
</protein>
<keyword evidence="2" id="KW-0723">Serine/threonine-protein kinase</keyword>
<dbReference type="InterPro" id="IPR050940">
    <property type="entry name" value="Actin_reg-Ser/Thr_kinase"/>
</dbReference>
<dbReference type="InterPro" id="IPR000719">
    <property type="entry name" value="Prot_kinase_dom"/>
</dbReference>
<dbReference type="EMBL" id="QKWP01000161">
    <property type="protein sequence ID" value="RIB25805.1"/>
    <property type="molecule type" value="Genomic_DNA"/>
</dbReference>
<dbReference type="Gene3D" id="1.10.510.10">
    <property type="entry name" value="Transferase(Phosphotransferase) domain 1"/>
    <property type="match status" value="1"/>
</dbReference>
<evidence type="ECO:0000256" key="5">
    <source>
        <dbReference type="ARBA" id="ARBA00022777"/>
    </source>
</evidence>
<dbReference type="PROSITE" id="PS50011">
    <property type="entry name" value="PROTEIN_KINASE_DOM"/>
    <property type="match status" value="1"/>
</dbReference>
<organism evidence="8 9">
    <name type="scientific">Gigaspora rosea</name>
    <dbReference type="NCBI Taxonomy" id="44941"/>
    <lineage>
        <taxon>Eukaryota</taxon>
        <taxon>Fungi</taxon>
        <taxon>Fungi incertae sedis</taxon>
        <taxon>Mucoromycota</taxon>
        <taxon>Glomeromycotina</taxon>
        <taxon>Glomeromycetes</taxon>
        <taxon>Diversisporales</taxon>
        <taxon>Gigasporaceae</taxon>
        <taxon>Gigaspora</taxon>
    </lineage>
</organism>
<evidence type="ECO:0000256" key="1">
    <source>
        <dbReference type="ARBA" id="ARBA00005843"/>
    </source>
</evidence>
<evidence type="ECO:0000256" key="4">
    <source>
        <dbReference type="ARBA" id="ARBA00022741"/>
    </source>
</evidence>
<evidence type="ECO:0000313" key="8">
    <source>
        <dbReference type="EMBL" id="RIB25805.1"/>
    </source>
</evidence>
<feature type="domain" description="Protein kinase" evidence="7">
    <location>
        <begin position="1"/>
        <end position="73"/>
    </location>
</feature>
<evidence type="ECO:0000256" key="3">
    <source>
        <dbReference type="ARBA" id="ARBA00022679"/>
    </source>
</evidence>
<accession>A0A397VTB1</accession>
<keyword evidence="9" id="KW-1185">Reference proteome</keyword>
<evidence type="ECO:0000313" key="9">
    <source>
        <dbReference type="Proteomes" id="UP000266673"/>
    </source>
</evidence>
<dbReference type="OrthoDB" id="10261027at2759"/>
<keyword evidence="4" id="KW-0547">Nucleotide-binding</keyword>
<reference evidence="8 9" key="1">
    <citation type="submission" date="2018-06" db="EMBL/GenBank/DDBJ databases">
        <title>Comparative genomics reveals the genomic features of Rhizophagus irregularis, R. cerebriforme, R. diaphanum and Gigaspora rosea, and their symbiotic lifestyle signature.</title>
        <authorList>
            <person name="Morin E."/>
            <person name="San Clemente H."/>
            <person name="Chen E.C.H."/>
            <person name="De La Providencia I."/>
            <person name="Hainaut M."/>
            <person name="Kuo A."/>
            <person name="Kohler A."/>
            <person name="Murat C."/>
            <person name="Tang N."/>
            <person name="Roy S."/>
            <person name="Loubradou J."/>
            <person name="Henrissat B."/>
            <person name="Grigoriev I.V."/>
            <person name="Corradi N."/>
            <person name="Roux C."/>
            <person name="Martin F.M."/>
        </authorList>
    </citation>
    <scope>NUCLEOTIDE SEQUENCE [LARGE SCALE GENOMIC DNA]</scope>
    <source>
        <strain evidence="8 9">DAOM 194757</strain>
    </source>
</reference>
<dbReference type="SUPFAM" id="SSF56112">
    <property type="entry name" value="Protein kinase-like (PK-like)"/>
    <property type="match status" value="1"/>
</dbReference>
<dbReference type="GO" id="GO:0004674">
    <property type="term" value="F:protein serine/threonine kinase activity"/>
    <property type="evidence" value="ECO:0007669"/>
    <property type="project" value="UniProtKB-KW"/>
</dbReference>
<dbReference type="STRING" id="44941.A0A397VTB1"/>
<dbReference type="Proteomes" id="UP000266673">
    <property type="component" value="Unassembled WGS sequence"/>
</dbReference>
<gene>
    <name evidence="8" type="ORF">C2G38_2066566</name>
</gene>
<dbReference type="PANTHER" id="PTHR46485">
    <property type="entry name" value="LIM DOMAIN KINASE 1"/>
    <property type="match status" value="1"/>
</dbReference>
<evidence type="ECO:0000256" key="2">
    <source>
        <dbReference type="ARBA" id="ARBA00022527"/>
    </source>
</evidence>
<proteinExistence type="inferred from homology"/>
<dbReference type="AlphaFoldDB" id="A0A397VTB1"/>
<comment type="caution">
    <text evidence="8">The sequence shown here is derived from an EMBL/GenBank/DDBJ whole genome shotgun (WGS) entry which is preliminary data.</text>
</comment>
<name>A0A397VTB1_9GLOM</name>